<gene>
    <name evidence="2" type="ORF">M438DRAFT_125840</name>
</gene>
<dbReference type="RefSeq" id="XP_029763665.1">
    <property type="nucleotide sequence ID" value="XM_029898783.1"/>
</dbReference>
<name>A0A074XPI8_AURPU</name>
<protein>
    <submittedName>
        <fullName evidence="2">Uncharacterized protein</fullName>
    </submittedName>
</protein>
<dbReference type="HOGENOM" id="CLU_1156175_0_0_1"/>
<dbReference type="GeneID" id="40741089"/>
<keyword evidence="3" id="KW-1185">Reference proteome</keyword>
<sequence>MRSFPKVIPKSPATVPQPSFTNITHTLIFNHLAQLSHTSINQYTTTMSSLRLTQYARRAVTRLPRCQPSTRSFHSQDPELAYRASFSRWPNIETFCRRLIAEAFHDQKHSSKAWKEQQAEINLLRDRVDRSLAEVKDASKILAIDQSWERFHNSNTWGAWFKHPACGAGLIVGLLCHPAMMQIAENMKKRKEEEMAKKEQERVDKMRLMMLWEEAEKRGKYLWPTRRSFSLDKMEWRDIH</sequence>
<evidence type="ECO:0000256" key="1">
    <source>
        <dbReference type="SAM" id="Coils"/>
    </source>
</evidence>
<keyword evidence="1" id="KW-0175">Coiled coil</keyword>
<evidence type="ECO:0000313" key="3">
    <source>
        <dbReference type="Proteomes" id="UP000030706"/>
    </source>
</evidence>
<dbReference type="EMBL" id="KL584976">
    <property type="protein sequence ID" value="KEQ87478.1"/>
    <property type="molecule type" value="Genomic_DNA"/>
</dbReference>
<dbReference type="Proteomes" id="UP000030706">
    <property type="component" value="Unassembled WGS sequence"/>
</dbReference>
<evidence type="ECO:0000313" key="2">
    <source>
        <dbReference type="EMBL" id="KEQ87478.1"/>
    </source>
</evidence>
<organism evidence="2 3">
    <name type="scientific">Aureobasidium pullulans EXF-150</name>
    <dbReference type="NCBI Taxonomy" id="1043002"/>
    <lineage>
        <taxon>Eukaryota</taxon>
        <taxon>Fungi</taxon>
        <taxon>Dikarya</taxon>
        <taxon>Ascomycota</taxon>
        <taxon>Pezizomycotina</taxon>
        <taxon>Dothideomycetes</taxon>
        <taxon>Dothideomycetidae</taxon>
        <taxon>Dothideales</taxon>
        <taxon>Saccotheciaceae</taxon>
        <taxon>Aureobasidium</taxon>
    </lineage>
</organism>
<feature type="coiled-coil region" evidence="1">
    <location>
        <begin position="181"/>
        <end position="209"/>
    </location>
</feature>
<reference evidence="2 3" key="1">
    <citation type="journal article" date="2014" name="BMC Genomics">
        <title>Genome sequencing of four Aureobasidium pullulans varieties: biotechnological potential, stress tolerance, and description of new species.</title>
        <authorList>
            <person name="Gostin Ar C."/>
            <person name="Ohm R.A."/>
            <person name="Kogej T."/>
            <person name="Sonjak S."/>
            <person name="Turk M."/>
            <person name="Zajc J."/>
            <person name="Zalar P."/>
            <person name="Grube M."/>
            <person name="Sun H."/>
            <person name="Han J."/>
            <person name="Sharma A."/>
            <person name="Chiniquy J."/>
            <person name="Ngan C.Y."/>
            <person name="Lipzen A."/>
            <person name="Barry K."/>
            <person name="Grigoriev I.V."/>
            <person name="Gunde-Cimerman N."/>
        </authorList>
    </citation>
    <scope>NUCLEOTIDE SEQUENCE [LARGE SCALE GENOMIC DNA]</scope>
    <source>
        <strain evidence="2 3">EXF-150</strain>
    </source>
</reference>
<accession>A0A074XPI8</accession>
<dbReference type="AlphaFoldDB" id="A0A074XPI8"/>
<proteinExistence type="predicted"/>